<gene>
    <name evidence="1" type="ORF">LSAA_10766</name>
</gene>
<proteinExistence type="predicted"/>
<sequence length="226" mass="25929">MEYTLKKDKDLSRIFGTIPMNAIYTSHHIKNEIIEIMSTIIREETVKEIGAALAKYNEGSHSVLCTSLYKYFKKPTVAAVYMEEKLKWLLEQRRGGNGGHRTFEGHYPAWLPVYCLQILNLLDPPNTALQVKLTDFYTGVRLVQSALACVGKLRCDTQFDIFWRKFCQDRQTTEPPVAAPPQKRPKNLSHLRDYAVNTTVGPRQKEAEERTVCKRQYFSILDAVVG</sequence>
<dbReference type="Proteomes" id="UP000675881">
    <property type="component" value="Chromosome 5"/>
</dbReference>
<name>A0A7R8H9K8_LEPSM</name>
<dbReference type="AlphaFoldDB" id="A0A7R8H9K8"/>
<dbReference type="EMBL" id="HG994584">
    <property type="protein sequence ID" value="CAF2957369.1"/>
    <property type="molecule type" value="Genomic_DNA"/>
</dbReference>
<organism evidence="1 2">
    <name type="scientific">Lepeophtheirus salmonis</name>
    <name type="common">Salmon louse</name>
    <name type="synonym">Caligus salmonis</name>
    <dbReference type="NCBI Taxonomy" id="72036"/>
    <lineage>
        <taxon>Eukaryota</taxon>
        <taxon>Metazoa</taxon>
        <taxon>Ecdysozoa</taxon>
        <taxon>Arthropoda</taxon>
        <taxon>Crustacea</taxon>
        <taxon>Multicrustacea</taxon>
        <taxon>Hexanauplia</taxon>
        <taxon>Copepoda</taxon>
        <taxon>Siphonostomatoida</taxon>
        <taxon>Caligidae</taxon>
        <taxon>Lepeophtheirus</taxon>
    </lineage>
</organism>
<accession>A0A7R8H9K8</accession>
<evidence type="ECO:0000313" key="2">
    <source>
        <dbReference type="Proteomes" id="UP000675881"/>
    </source>
</evidence>
<reference evidence="1" key="1">
    <citation type="submission" date="2021-02" db="EMBL/GenBank/DDBJ databases">
        <authorList>
            <person name="Bekaert M."/>
        </authorList>
    </citation>
    <scope>NUCLEOTIDE SEQUENCE</scope>
    <source>
        <strain evidence="1">IoA-00</strain>
    </source>
</reference>
<evidence type="ECO:0000313" key="1">
    <source>
        <dbReference type="EMBL" id="CAF2957369.1"/>
    </source>
</evidence>
<keyword evidence="2" id="KW-1185">Reference proteome</keyword>
<protein>
    <submittedName>
        <fullName evidence="1">(salmon louse) hypothetical protein</fullName>
    </submittedName>
</protein>